<dbReference type="InterPro" id="IPR043519">
    <property type="entry name" value="NT_sf"/>
</dbReference>
<evidence type="ECO:0000259" key="22">
    <source>
        <dbReference type="SMART" id="SM00278"/>
    </source>
</evidence>
<evidence type="ECO:0000256" key="9">
    <source>
        <dbReference type="ARBA" id="ARBA00022695"/>
    </source>
</evidence>
<dbReference type="InterPro" id="IPR047967">
    <property type="entry name" value="PolX_PHP"/>
</dbReference>
<dbReference type="InterPro" id="IPR029398">
    <property type="entry name" value="PolB_thumb"/>
</dbReference>
<dbReference type="RefSeq" id="WP_227231548.1">
    <property type="nucleotide sequence ID" value="NZ_JAJCVJ010000004.1"/>
</dbReference>
<keyword evidence="25" id="KW-0378">Hydrolase</keyword>
<dbReference type="Gene3D" id="3.20.20.140">
    <property type="entry name" value="Metal-dependent hydrolases"/>
    <property type="match status" value="1"/>
</dbReference>
<dbReference type="Pfam" id="PF14716">
    <property type="entry name" value="HHH_8"/>
    <property type="match status" value="1"/>
</dbReference>
<dbReference type="EC" id="2.7.7.7" evidence="3"/>
<dbReference type="SUPFAM" id="SSF158702">
    <property type="entry name" value="Sec63 N-terminal domain-like"/>
    <property type="match status" value="1"/>
</dbReference>
<evidence type="ECO:0000256" key="20">
    <source>
        <dbReference type="ARBA" id="ARBA00045548"/>
    </source>
</evidence>
<evidence type="ECO:0000313" key="26">
    <source>
        <dbReference type="Proteomes" id="UP001596201"/>
    </source>
</evidence>
<evidence type="ECO:0000256" key="7">
    <source>
        <dbReference type="ARBA" id="ARBA00022634"/>
    </source>
</evidence>
<evidence type="ECO:0000256" key="18">
    <source>
        <dbReference type="ARBA" id="ARBA00044632"/>
    </source>
</evidence>
<dbReference type="SMART" id="SM00278">
    <property type="entry name" value="HhH1"/>
    <property type="match status" value="3"/>
</dbReference>
<keyword evidence="7" id="KW-0237">DNA synthesis</keyword>
<dbReference type="Gene3D" id="1.10.150.20">
    <property type="entry name" value="5' to 3' exonuclease, C-terminal subdomain"/>
    <property type="match status" value="1"/>
</dbReference>
<evidence type="ECO:0000256" key="19">
    <source>
        <dbReference type="ARBA" id="ARBA00044678"/>
    </source>
</evidence>
<proteinExistence type="predicted"/>
<feature type="domain" description="Helix-hairpin-helix DNA-binding motif class 1" evidence="22">
    <location>
        <begin position="93"/>
        <end position="112"/>
    </location>
</feature>
<dbReference type="InterPro" id="IPR050243">
    <property type="entry name" value="PHP_phosphatase"/>
</dbReference>
<dbReference type="InterPro" id="IPR002054">
    <property type="entry name" value="DNA-dir_DNA_pol_X"/>
</dbReference>
<dbReference type="Pfam" id="PF14520">
    <property type="entry name" value="HHH_5"/>
    <property type="match status" value="1"/>
</dbReference>
<dbReference type="GO" id="GO:0140078">
    <property type="term" value="F:class I DNA-(apurinic or apyrimidinic site) endonuclease activity"/>
    <property type="evidence" value="ECO:0007669"/>
    <property type="project" value="UniProtKB-EC"/>
</dbReference>
<dbReference type="Gene3D" id="3.30.210.10">
    <property type="entry name" value="DNA polymerase, thumb domain"/>
    <property type="match status" value="1"/>
</dbReference>
<dbReference type="CDD" id="cd07436">
    <property type="entry name" value="PHP_PolX"/>
    <property type="match status" value="1"/>
</dbReference>
<dbReference type="GO" id="GO:0005737">
    <property type="term" value="C:cytoplasm"/>
    <property type="evidence" value="ECO:0007669"/>
    <property type="project" value="UniProtKB-SubCell"/>
</dbReference>
<evidence type="ECO:0000259" key="23">
    <source>
        <dbReference type="SMART" id="SM00481"/>
    </source>
</evidence>
<keyword evidence="12" id="KW-0832">Ubl conjugation</keyword>
<dbReference type="GO" id="GO:0003887">
    <property type="term" value="F:DNA-directed DNA polymerase activity"/>
    <property type="evidence" value="ECO:0007669"/>
    <property type="project" value="UniProtKB-KW"/>
</dbReference>
<dbReference type="PIRSF" id="PIRSF005047">
    <property type="entry name" value="UCP005047_YshC"/>
    <property type="match status" value="1"/>
</dbReference>
<dbReference type="InterPro" id="IPR028207">
    <property type="entry name" value="DNA_pol_B_palm_palm"/>
</dbReference>
<keyword evidence="25" id="KW-0540">Nuclease</keyword>
<evidence type="ECO:0000256" key="8">
    <source>
        <dbReference type="ARBA" id="ARBA00022679"/>
    </source>
</evidence>
<keyword evidence="25" id="KW-0269">Exonuclease</keyword>
<dbReference type="CDD" id="cd00141">
    <property type="entry name" value="NT_POLXc"/>
    <property type="match status" value="1"/>
</dbReference>
<accession>A0ABD5RAJ8</accession>
<keyword evidence="6" id="KW-0488">Methylation</keyword>
<comment type="cofactor">
    <cofactor evidence="1">
        <name>Mg(2+)</name>
        <dbReference type="ChEBI" id="CHEBI:18420"/>
    </cofactor>
</comment>
<dbReference type="InterPro" id="IPR004013">
    <property type="entry name" value="PHP_dom"/>
</dbReference>
<dbReference type="SMART" id="SM00483">
    <property type="entry name" value="POLXc"/>
    <property type="match status" value="1"/>
</dbReference>
<evidence type="ECO:0000256" key="1">
    <source>
        <dbReference type="ARBA" id="ARBA00001946"/>
    </source>
</evidence>
<dbReference type="InterPro" id="IPR010996">
    <property type="entry name" value="HHH_MUS81"/>
</dbReference>
<dbReference type="Gene3D" id="1.10.150.110">
    <property type="entry name" value="DNA polymerase beta, N-terminal domain-like"/>
    <property type="match status" value="1"/>
</dbReference>
<evidence type="ECO:0000256" key="6">
    <source>
        <dbReference type="ARBA" id="ARBA00022481"/>
    </source>
</evidence>
<comment type="caution">
    <text evidence="25">The sequence shown here is derived from an EMBL/GenBank/DDBJ whole genome shotgun (WGS) entry which is preliminary data.</text>
</comment>
<keyword evidence="14" id="KW-0915">Sodium</keyword>
<evidence type="ECO:0000256" key="16">
    <source>
        <dbReference type="ARBA" id="ARBA00035717"/>
    </source>
</evidence>
<feature type="domain" description="Helix-hairpin-helix DNA-binding motif class 1" evidence="22">
    <location>
        <begin position="128"/>
        <end position="147"/>
    </location>
</feature>
<evidence type="ECO:0000256" key="5">
    <source>
        <dbReference type="ARBA" id="ARBA00020020"/>
    </source>
</evidence>
<comment type="catalytic activity">
    <reaction evidence="18">
        <text>2'-deoxyribonucleotide-(2'-deoxyribose 5'-phosphate)-2'-deoxyribonucleotide-DNA = a 3'-end 2'-deoxyribonucleotide-(2,3-dehydro-2,3-deoxyribose 5'-phosphate)-DNA + a 5'-end 5'-phospho-2'-deoxyribonucleoside-DNA + H(+)</text>
        <dbReference type="Rhea" id="RHEA:66592"/>
        <dbReference type="Rhea" id="RHEA-COMP:13180"/>
        <dbReference type="Rhea" id="RHEA-COMP:16897"/>
        <dbReference type="Rhea" id="RHEA-COMP:17067"/>
        <dbReference type="ChEBI" id="CHEBI:15378"/>
        <dbReference type="ChEBI" id="CHEBI:136412"/>
        <dbReference type="ChEBI" id="CHEBI:157695"/>
        <dbReference type="ChEBI" id="CHEBI:167181"/>
        <dbReference type="EC" id="4.2.99.18"/>
    </reaction>
</comment>
<evidence type="ECO:0000256" key="13">
    <source>
        <dbReference type="ARBA" id="ARBA00022932"/>
    </source>
</evidence>
<dbReference type="PANTHER" id="PTHR36928:SF1">
    <property type="entry name" value="PHOSPHATASE YCDX-RELATED"/>
    <property type="match status" value="1"/>
</dbReference>
<evidence type="ECO:0000256" key="11">
    <source>
        <dbReference type="ARBA" id="ARBA00022763"/>
    </source>
</evidence>
<dbReference type="NCBIfam" id="NF006375">
    <property type="entry name" value="PRK08609.1"/>
    <property type="match status" value="1"/>
</dbReference>
<evidence type="ECO:0000256" key="14">
    <source>
        <dbReference type="ARBA" id="ARBA00023053"/>
    </source>
</evidence>
<dbReference type="SUPFAM" id="SSF81301">
    <property type="entry name" value="Nucleotidyltransferase"/>
    <property type="match status" value="1"/>
</dbReference>
<keyword evidence="9" id="KW-0548">Nucleotidyltransferase</keyword>
<comment type="subcellular location">
    <subcellularLocation>
        <location evidence="2">Cytoplasm</location>
    </subcellularLocation>
</comment>
<keyword evidence="10" id="KW-0235">DNA replication</keyword>
<gene>
    <name evidence="25" type="primary">polX</name>
    <name evidence="25" type="ORF">ACFPJ5_08855</name>
</gene>
<dbReference type="InterPro" id="IPR027421">
    <property type="entry name" value="DNA_pol_lamdba_lyase_dom_sf"/>
</dbReference>
<dbReference type="InterPro" id="IPR022311">
    <property type="entry name" value="PolX-like"/>
</dbReference>
<dbReference type="Pfam" id="PF02811">
    <property type="entry name" value="PHP"/>
    <property type="match status" value="1"/>
</dbReference>
<feature type="domain" description="Helix-hairpin-helix DNA-binding motif class 1" evidence="22">
    <location>
        <begin position="53"/>
        <end position="72"/>
    </location>
</feature>
<protein>
    <recommendedName>
        <fullName evidence="5">DNA polymerase beta</fullName>
        <ecNumber evidence="3">2.7.7.7</ecNumber>
        <ecNumber evidence="4">4.2.99.18</ecNumber>
    </recommendedName>
    <alternativeName>
        <fullName evidence="16">5'-deoxyribose-phosphate lyase</fullName>
    </alternativeName>
    <alternativeName>
        <fullName evidence="17">AP lyase</fullName>
    </alternativeName>
</protein>
<dbReference type="GO" id="GO:0004527">
    <property type="term" value="F:exonuclease activity"/>
    <property type="evidence" value="ECO:0007669"/>
    <property type="project" value="UniProtKB-KW"/>
</dbReference>
<dbReference type="SMART" id="SM00481">
    <property type="entry name" value="POLIIIAc"/>
    <property type="match status" value="1"/>
</dbReference>
<dbReference type="Proteomes" id="UP001596201">
    <property type="component" value="Unassembled WGS sequence"/>
</dbReference>
<keyword evidence="13" id="KW-0239">DNA-directed DNA polymerase</keyword>
<evidence type="ECO:0000256" key="3">
    <source>
        <dbReference type="ARBA" id="ARBA00012417"/>
    </source>
</evidence>
<evidence type="ECO:0000256" key="2">
    <source>
        <dbReference type="ARBA" id="ARBA00004496"/>
    </source>
</evidence>
<dbReference type="InterPro" id="IPR003141">
    <property type="entry name" value="Pol/His_phosphatase_N"/>
</dbReference>
<keyword evidence="26" id="KW-1185">Reference proteome</keyword>
<evidence type="ECO:0000256" key="15">
    <source>
        <dbReference type="ARBA" id="ARBA00023204"/>
    </source>
</evidence>
<dbReference type="Pfam" id="PF14791">
    <property type="entry name" value="DNA_pol_B_thumb"/>
    <property type="match status" value="1"/>
</dbReference>
<evidence type="ECO:0000256" key="21">
    <source>
        <dbReference type="ARBA" id="ARBA00049244"/>
    </source>
</evidence>
<evidence type="ECO:0000259" key="24">
    <source>
        <dbReference type="SMART" id="SM00483"/>
    </source>
</evidence>
<organism evidence="25 26">
    <name type="scientific">Salinirubrum litoreum</name>
    <dbReference type="NCBI Taxonomy" id="1126234"/>
    <lineage>
        <taxon>Archaea</taxon>
        <taxon>Methanobacteriati</taxon>
        <taxon>Methanobacteriota</taxon>
        <taxon>Stenosarchaea group</taxon>
        <taxon>Halobacteria</taxon>
        <taxon>Halobacteriales</taxon>
        <taxon>Haloferacaceae</taxon>
        <taxon>Salinirubrum</taxon>
    </lineage>
</organism>
<dbReference type="GO" id="GO:0006281">
    <property type="term" value="P:DNA repair"/>
    <property type="evidence" value="ECO:0007669"/>
    <property type="project" value="UniProtKB-KW"/>
</dbReference>
<sequence>MSRNDEIADLLEEFADLLEAQDVNYKPRAYRDAAENVRGYHRPIEELAEEGQEAVEEIDKVGDAISSKIVEYLTTGSIEELEELRDEMPVEMGALTSVEGVGPKTVGALYEALGITTLDELEAAAEAGEIQSVKGFGAKTEQNILDAIPFARQTQERELLGEARPLADSVLAYFADVEPANRAEVAGSIRRWRETIGDVDVLVASDDGESVVEAFTDWPEADSVIEAGTSKASVRAGGVRVDLRVVVPEEFGSALQYFTGSKEHNVHLRNVAIDRGLKINEYGIFDVSEVENPDDGQRVGERLGGRTEEEIYGALDFPVFPPEMREDTGEIEAAMDGTLPDPIEEGALRGDLHTHTDWSDGNNTIAEMVAAAAERGYEYHVVSDHATGPGMVGGVGLDDDRLREQMAEVEAVAADADIPVLHGVETNIDKAGGLSTDDDLLAELDVVVASPHAALDQDRETATERIVTAIEHPSVDVLGHPTGRLLNRRPGLPLDYERIAEAAAANDTALEINASPYRLDLSGEATKFAVQAGALIAINTDAHSPGELDHARYGIHTARRGWATEADVVNTRDIDGLRDFLH</sequence>
<dbReference type="SUPFAM" id="SSF47802">
    <property type="entry name" value="DNA polymerase beta, N-terminal domain-like"/>
    <property type="match status" value="1"/>
</dbReference>
<dbReference type="Gene3D" id="3.30.460.10">
    <property type="entry name" value="Beta Polymerase, domain 2"/>
    <property type="match status" value="1"/>
</dbReference>
<dbReference type="PRINTS" id="PR00870">
    <property type="entry name" value="DNAPOLXBETA"/>
</dbReference>
<keyword evidence="8" id="KW-0808">Transferase</keyword>
<keyword evidence="11" id="KW-0227">DNA damage</keyword>
<dbReference type="InterPro" id="IPR016195">
    <property type="entry name" value="Pol/histidinol_Pase-like"/>
</dbReference>
<keyword evidence="15" id="KW-0234">DNA repair</keyword>
<dbReference type="AlphaFoldDB" id="A0ABD5RAJ8"/>
<dbReference type="InterPro" id="IPR037160">
    <property type="entry name" value="DNA_Pol_thumb_sf"/>
</dbReference>
<dbReference type="PANTHER" id="PTHR36928">
    <property type="entry name" value="PHOSPHATASE YCDX-RELATED"/>
    <property type="match status" value="1"/>
</dbReference>
<reference evidence="25 26" key="1">
    <citation type="journal article" date="2019" name="Int. J. Syst. Evol. Microbiol.">
        <title>The Global Catalogue of Microorganisms (GCM) 10K type strain sequencing project: providing services to taxonomists for standard genome sequencing and annotation.</title>
        <authorList>
            <consortium name="The Broad Institute Genomics Platform"/>
            <consortium name="The Broad Institute Genome Sequencing Center for Infectious Disease"/>
            <person name="Wu L."/>
            <person name="Ma J."/>
        </authorList>
    </citation>
    <scope>NUCLEOTIDE SEQUENCE [LARGE SCALE GENOMIC DNA]</scope>
    <source>
        <strain evidence="25 26">CGMCC 1.12237</strain>
    </source>
</reference>
<evidence type="ECO:0000256" key="17">
    <source>
        <dbReference type="ARBA" id="ARBA00035726"/>
    </source>
</evidence>
<feature type="domain" description="Polymerase/histidinol phosphatase N-terminal" evidence="23">
    <location>
        <begin position="350"/>
        <end position="430"/>
    </location>
</feature>
<comment type="catalytic activity">
    <reaction evidence="19">
        <text>a 5'-end 2'-deoxyribose-2'-deoxyribonucleotide-DNA = (2E,4S)-4-hydroxypenten-2-al-5-phosphate + a 5'-end 5'-phospho-2'-deoxyribonucleoside-DNA + H(+)</text>
        <dbReference type="Rhea" id="RHEA:76255"/>
        <dbReference type="Rhea" id="RHEA-COMP:13180"/>
        <dbReference type="Rhea" id="RHEA-COMP:18657"/>
        <dbReference type="ChEBI" id="CHEBI:15378"/>
        <dbReference type="ChEBI" id="CHEBI:136412"/>
        <dbReference type="ChEBI" id="CHEBI:195194"/>
        <dbReference type="ChEBI" id="CHEBI:195195"/>
    </reaction>
</comment>
<dbReference type="EMBL" id="JBHSKX010000001">
    <property type="protein sequence ID" value="MFC5367049.1"/>
    <property type="molecule type" value="Genomic_DNA"/>
</dbReference>
<dbReference type="InterPro" id="IPR003583">
    <property type="entry name" value="Hlx-hairpin-Hlx_DNA-bd_motif"/>
</dbReference>
<dbReference type="InterPro" id="IPR002008">
    <property type="entry name" value="DNA_pol_X_beta-like"/>
</dbReference>
<dbReference type="EC" id="4.2.99.18" evidence="4"/>
<feature type="domain" description="DNA-directed DNA polymerase X" evidence="24">
    <location>
        <begin position="1"/>
        <end position="326"/>
    </location>
</feature>
<comment type="catalytic activity">
    <reaction evidence="21">
        <text>DNA(n) + a 2'-deoxyribonucleoside 5'-triphosphate = DNA(n+1) + diphosphate</text>
        <dbReference type="Rhea" id="RHEA:22508"/>
        <dbReference type="Rhea" id="RHEA-COMP:17339"/>
        <dbReference type="Rhea" id="RHEA-COMP:17340"/>
        <dbReference type="ChEBI" id="CHEBI:33019"/>
        <dbReference type="ChEBI" id="CHEBI:61560"/>
        <dbReference type="ChEBI" id="CHEBI:173112"/>
        <dbReference type="EC" id="2.7.7.7"/>
    </reaction>
</comment>
<evidence type="ECO:0000256" key="10">
    <source>
        <dbReference type="ARBA" id="ARBA00022705"/>
    </source>
</evidence>
<name>A0ABD5RAJ8_9EURY</name>
<dbReference type="Pfam" id="PF14792">
    <property type="entry name" value="DNA_pol_B_palm"/>
    <property type="match status" value="1"/>
</dbReference>
<evidence type="ECO:0000313" key="25">
    <source>
        <dbReference type="EMBL" id="MFC5367049.1"/>
    </source>
</evidence>
<comment type="function">
    <text evidence="20">Repair polymerase that plays a key role in base-excision repair. During this process, the damaged base is excised by specific DNA glycosylases, the DNA backbone is nicked at the abasic site by an apurinic/apyrimidic (AP) endonuclease, and POLB removes 5'-deoxyribose-phosphate from the preincised AP site acting as a 5'-deoxyribose-phosphate lyase (5'-dRP lyase); through its DNA polymerase activity, it adds one nucleotide to the 3' end of the arising single-nucleotide gap. Conducts 'gap-filling' DNA synthesis in a stepwise distributive fashion rather than in a processive fashion as for other DNA polymerases. It is also able to cleave sugar-phosphate bonds 3' to an intact AP site, acting as an AP lyase.</text>
</comment>
<dbReference type="SUPFAM" id="SSF89550">
    <property type="entry name" value="PHP domain-like"/>
    <property type="match status" value="1"/>
</dbReference>
<evidence type="ECO:0000256" key="12">
    <source>
        <dbReference type="ARBA" id="ARBA00022843"/>
    </source>
</evidence>
<evidence type="ECO:0000256" key="4">
    <source>
        <dbReference type="ARBA" id="ARBA00012720"/>
    </source>
</evidence>